<keyword evidence="2" id="KW-0808">Transferase</keyword>
<proteinExistence type="predicted"/>
<evidence type="ECO:0000313" key="3">
    <source>
        <dbReference type="EMBL" id="RSH91365.1"/>
    </source>
</evidence>
<evidence type="ECO:0000313" key="4">
    <source>
        <dbReference type="Proteomes" id="UP000279259"/>
    </source>
</evidence>
<dbReference type="GO" id="GO:0005739">
    <property type="term" value="C:mitochondrion"/>
    <property type="evidence" value="ECO:0007669"/>
    <property type="project" value="TreeGrafter"/>
</dbReference>
<dbReference type="AlphaFoldDB" id="A0A427YJU6"/>
<dbReference type="PANTHER" id="PTHR13090">
    <property type="entry name" value="ARGININE-HYDROXYLASE NDUFAF5, MITOCHONDRIAL"/>
    <property type="match status" value="1"/>
</dbReference>
<comment type="caution">
    <text evidence="3">The sequence shown here is derived from an EMBL/GenBank/DDBJ whole genome shotgun (WGS) entry which is preliminary data.</text>
</comment>
<name>A0A427YJU6_9TREE</name>
<accession>A0A427YJU6</accession>
<dbReference type="InterPro" id="IPR029063">
    <property type="entry name" value="SAM-dependent_MTases_sf"/>
</dbReference>
<organism evidence="3 4">
    <name type="scientific">Saitozyma podzolica</name>
    <dbReference type="NCBI Taxonomy" id="1890683"/>
    <lineage>
        <taxon>Eukaryota</taxon>
        <taxon>Fungi</taxon>
        <taxon>Dikarya</taxon>
        <taxon>Basidiomycota</taxon>
        <taxon>Agaricomycotina</taxon>
        <taxon>Tremellomycetes</taxon>
        <taxon>Tremellales</taxon>
        <taxon>Trimorphomycetaceae</taxon>
        <taxon>Saitozyma</taxon>
    </lineage>
</organism>
<dbReference type="InterPro" id="IPR050602">
    <property type="entry name" value="Malonyl-ACP_OMT"/>
</dbReference>
<dbReference type="SUPFAM" id="SSF53335">
    <property type="entry name" value="S-adenosyl-L-methionine-dependent methyltransferases"/>
    <property type="match status" value="1"/>
</dbReference>
<protein>
    <recommendedName>
        <fullName evidence="5">Methyltransferase type 11 domain-containing protein</fullName>
    </recommendedName>
</protein>
<evidence type="ECO:0008006" key="5">
    <source>
        <dbReference type="Google" id="ProtNLM"/>
    </source>
</evidence>
<keyword evidence="4" id="KW-1185">Reference proteome</keyword>
<keyword evidence="1" id="KW-0489">Methyltransferase</keyword>
<dbReference type="GO" id="GO:0008168">
    <property type="term" value="F:methyltransferase activity"/>
    <property type="evidence" value="ECO:0007669"/>
    <property type="project" value="UniProtKB-KW"/>
</dbReference>
<gene>
    <name evidence="3" type="ORF">EHS25_009664</name>
</gene>
<dbReference type="GO" id="GO:0032981">
    <property type="term" value="P:mitochondrial respiratory chain complex I assembly"/>
    <property type="evidence" value="ECO:0007669"/>
    <property type="project" value="TreeGrafter"/>
</dbReference>
<evidence type="ECO:0000256" key="2">
    <source>
        <dbReference type="ARBA" id="ARBA00022679"/>
    </source>
</evidence>
<dbReference type="PANTHER" id="PTHR13090:SF1">
    <property type="entry name" value="ARGININE-HYDROXYLASE NDUFAF5, MITOCHONDRIAL"/>
    <property type="match status" value="1"/>
</dbReference>
<dbReference type="OrthoDB" id="16816at2759"/>
<dbReference type="Proteomes" id="UP000279259">
    <property type="component" value="Unassembled WGS sequence"/>
</dbReference>
<dbReference type="STRING" id="1890683.A0A427YJU6"/>
<dbReference type="EMBL" id="RSCD01000008">
    <property type="protein sequence ID" value="RSH91365.1"/>
    <property type="molecule type" value="Genomic_DNA"/>
</dbReference>
<dbReference type="GO" id="GO:0032259">
    <property type="term" value="P:methylation"/>
    <property type="evidence" value="ECO:0007669"/>
    <property type="project" value="UniProtKB-KW"/>
</dbReference>
<evidence type="ECO:0000256" key="1">
    <source>
        <dbReference type="ARBA" id="ARBA00022603"/>
    </source>
</evidence>
<sequence>MRTAIAALRSAARLGTARVANPRRTYATLSPHTPPPTTPYEVFDEPSKIRQRDRAILRLREHEAVAGPGVVDYLREDIAERLAERVEDLRVPPGSILEMTSHAGQVTKVLQEVLGDELHPSQEAGGVLGAEKRKWWMVESSDGALHRDNDFEYPPTRIRASMSDFLVEPEIAALRGKLDAVVSGSGLHWIGDIVGALTQMRHLLKPDGVFVGAVLGGDTLFELRTSLQLAEQERRGGIANRVSPMINPTDAPSLLTRAGYTLTTVDVEDVTIHYPSAWELMSDLRDMGESNAILGRRAMVSRDVLLATEAIYKELYGVEGGVPATFQMIFMIGWNPGPNQPKALERGSAQQSLKDVL</sequence>
<dbReference type="Gene3D" id="3.40.50.150">
    <property type="entry name" value="Vaccinia Virus protein VP39"/>
    <property type="match status" value="1"/>
</dbReference>
<reference evidence="3 4" key="1">
    <citation type="submission" date="2018-11" db="EMBL/GenBank/DDBJ databases">
        <title>Genome sequence of Saitozyma podzolica DSM 27192.</title>
        <authorList>
            <person name="Aliyu H."/>
            <person name="Gorte O."/>
            <person name="Ochsenreither K."/>
        </authorList>
    </citation>
    <scope>NUCLEOTIDE SEQUENCE [LARGE SCALE GENOMIC DNA]</scope>
    <source>
        <strain evidence="3 4">DSM 27192</strain>
    </source>
</reference>